<dbReference type="GO" id="GO:0030416">
    <property type="term" value="P:methylamine metabolic process"/>
    <property type="evidence" value="ECO:0007669"/>
    <property type="project" value="InterPro"/>
</dbReference>
<sequence length="506" mass="57499">MKFNEPIKSIVLETICLLFVLLFVYAAVSKLLDFENFEVQLGQSPLISSFAGWVAWTVPVLELLISLLIIFNRWRIIGLFAAFSLMIMFTTYIVVILNFSSFVPCSCGGILEKMGWSTHLIFNVFFVALSVVGICILSKEKISQISAKPYAIYLSLISTAVLSTGIVVLFFIVSEDIMHHRNNFVRRFPADATKVGEIDLDFNSYYFAGAGEGKIYLGNYTAPLLVTTMDRSLLKRNEFKIHPNRTDFKFQSVQVRILPPNFYLIDGTVPVIFKGKIADWNANLLWNGATTFSHYQLIDSLNLVFRSNYNIKGESILGTLYFGSAPKTHFNANLLQKQIDGIFDVDGYLHFDKALNRLVYIYLYRNQFIVADQKLSLNYRGKTIDTISKAQIKVVDVTSRKERKLAAPPLLVNKSSAVSNNLLFVNSALIGQYEPLEMWEEATIIDVYNLNTNTYVGSFYIYDSKNEKLKNFFVLDDNFYGFIGSHLVQYKLNKGLLSTNVNDDHK</sequence>
<dbReference type="RefSeq" id="WP_074723771.1">
    <property type="nucleotide sequence ID" value="NZ_CBCRVS010000009.1"/>
</dbReference>
<keyword evidence="8" id="KW-1185">Reference proteome</keyword>
<feature type="transmembrane region" description="Helical" evidence="5">
    <location>
        <begin position="50"/>
        <end position="71"/>
    </location>
</feature>
<evidence type="ECO:0000256" key="3">
    <source>
        <dbReference type="ARBA" id="ARBA00022989"/>
    </source>
</evidence>
<evidence type="ECO:0000313" key="7">
    <source>
        <dbReference type="EMBL" id="SER27403.1"/>
    </source>
</evidence>
<evidence type="ECO:0000256" key="2">
    <source>
        <dbReference type="ARBA" id="ARBA00022692"/>
    </source>
</evidence>
<gene>
    <name evidence="7" type="ORF">SAMN05444355_10926</name>
</gene>
<dbReference type="AlphaFoldDB" id="A0A1H9MWC6"/>
<comment type="subcellular location">
    <subcellularLocation>
        <location evidence="1">Membrane</location>
        <topology evidence="1">Multi-pass membrane protein</topology>
    </subcellularLocation>
</comment>
<feature type="domain" description="Methylamine utilisation protein MauE" evidence="6">
    <location>
        <begin position="9"/>
        <end position="134"/>
    </location>
</feature>
<dbReference type="OrthoDB" id="673785at2"/>
<keyword evidence="2 5" id="KW-0812">Transmembrane</keyword>
<dbReference type="Pfam" id="PF07291">
    <property type="entry name" value="MauE"/>
    <property type="match status" value="1"/>
</dbReference>
<accession>A0A1H9MWC6</accession>
<protein>
    <submittedName>
        <fullName evidence="7">Uncharacterized membrane protein YphA, DoxX/SURF4 family</fullName>
    </submittedName>
</protein>
<reference evidence="8" key="1">
    <citation type="submission" date="2016-10" db="EMBL/GenBank/DDBJ databases">
        <authorList>
            <person name="Varghese N."/>
            <person name="Submissions S."/>
        </authorList>
    </citation>
    <scope>NUCLEOTIDE SEQUENCE [LARGE SCALE GENOMIC DNA]</scope>
    <source>
        <strain evidence="8">DSM 15719</strain>
    </source>
</reference>
<dbReference type="EMBL" id="FOFZ01000009">
    <property type="protein sequence ID" value="SER27403.1"/>
    <property type="molecule type" value="Genomic_DNA"/>
</dbReference>
<keyword evidence="4 5" id="KW-0472">Membrane</keyword>
<evidence type="ECO:0000256" key="5">
    <source>
        <dbReference type="SAM" id="Phobius"/>
    </source>
</evidence>
<keyword evidence="3 5" id="KW-1133">Transmembrane helix</keyword>
<proteinExistence type="predicted"/>
<feature type="transmembrane region" description="Helical" evidence="5">
    <location>
        <begin position="150"/>
        <end position="173"/>
    </location>
</feature>
<evidence type="ECO:0000259" key="6">
    <source>
        <dbReference type="Pfam" id="PF07291"/>
    </source>
</evidence>
<dbReference type="Proteomes" id="UP000183658">
    <property type="component" value="Unassembled WGS sequence"/>
</dbReference>
<evidence type="ECO:0000256" key="1">
    <source>
        <dbReference type="ARBA" id="ARBA00004141"/>
    </source>
</evidence>
<evidence type="ECO:0000313" key="8">
    <source>
        <dbReference type="Proteomes" id="UP000183658"/>
    </source>
</evidence>
<dbReference type="InterPro" id="IPR009908">
    <property type="entry name" value="Methylamine_util_MauE"/>
</dbReference>
<dbReference type="GO" id="GO:0016020">
    <property type="term" value="C:membrane"/>
    <property type="evidence" value="ECO:0007669"/>
    <property type="project" value="UniProtKB-SubCell"/>
</dbReference>
<name>A0A1H9MWC6_FLAFI</name>
<evidence type="ECO:0000256" key="4">
    <source>
        <dbReference type="ARBA" id="ARBA00023136"/>
    </source>
</evidence>
<organism evidence="7 8">
    <name type="scientific">Flavobacterium frigoris</name>
    <dbReference type="NCBI Taxonomy" id="229204"/>
    <lineage>
        <taxon>Bacteria</taxon>
        <taxon>Pseudomonadati</taxon>
        <taxon>Bacteroidota</taxon>
        <taxon>Flavobacteriia</taxon>
        <taxon>Flavobacteriales</taxon>
        <taxon>Flavobacteriaceae</taxon>
        <taxon>Flavobacterium</taxon>
    </lineage>
</organism>
<feature type="transmembrane region" description="Helical" evidence="5">
    <location>
        <begin position="120"/>
        <end position="138"/>
    </location>
</feature>
<feature type="transmembrane region" description="Helical" evidence="5">
    <location>
        <begin position="78"/>
        <end position="100"/>
    </location>
</feature>